<gene>
    <name evidence="7" type="ORF">GCM10010909_32560</name>
</gene>
<dbReference type="RefSeq" id="WP_284259419.1">
    <property type="nucleotide sequence ID" value="NZ_BSOS01000090.1"/>
</dbReference>
<protein>
    <submittedName>
        <fullName evidence="7">3-alpha-hydroxysteroid dehydrogenase</fullName>
    </submittedName>
</protein>
<evidence type="ECO:0000256" key="2">
    <source>
        <dbReference type="ARBA" id="ARBA00023002"/>
    </source>
</evidence>
<keyword evidence="4" id="KW-0443">Lipid metabolism</keyword>
<sequence length="239" mass="24267">MGKLDGKVVLITGSAGGIGAATAKLFASQGAHLVLADVAPLPAAPDLLTLHLDVTDEAGWTAAIDQAVKRFGRLDVLMNNAGIFKMAPLEETSVAMFEQTVRINQLGVFLGMRAAAPVMKAQGAGSIINVSSVGGLVGSPNNIAYSGTKWAVRGMTKCAATELAPFKVRVNSIHPGGVDTPMLTAQFQGAALAGVAAGTPLGRLATAEDVAAMALFLASDDSSYSTGSEFVCDGGMSMA</sequence>
<feature type="domain" description="Ketoreductase" evidence="6">
    <location>
        <begin position="7"/>
        <end position="179"/>
    </location>
</feature>
<accession>A0ABQ6A7Z2</accession>
<comment type="similarity">
    <text evidence="1">Belongs to the short-chain dehydrogenases/reductases (SDR) family.</text>
</comment>
<keyword evidence="5" id="KW-0753">Steroid metabolism</keyword>
<comment type="caution">
    <text evidence="7">The sequence shown here is derived from an EMBL/GenBank/DDBJ whole genome shotgun (WGS) entry which is preliminary data.</text>
</comment>
<dbReference type="Proteomes" id="UP001156641">
    <property type="component" value="Unassembled WGS sequence"/>
</dbReference>
<keyword evidence="8" id="KW-1185">Reference proteome</keyword>
<dbReference type="InterPro" id="IPR020904">
    <property type="entry name" value="Sc_DH/Rdtase_CS"/>
</dbReference>
<dbReference type="SUPFAM" id="SSF51735">
    <property type="entry name" value="NAD(P)-binding Rossmann-fold domains"/>
    <property type="match status" value="1"/>
</dbReference>
<dbReference type="PROSITE" id="PS00061">
    <property type="entry name" value="ADH_SHORT"/>
    <property type="match status" value="1"/>
</dbReference>
<dbReference type="PRINTS" id="PR00081">
    <property type="entry name" value="GDHRDH"/>
</dbReference>
<dbReference type="Gene3D" id="3.40.50.720">
    <property type="entry name" value="NAD(P)-binding Rossmann-like Domain"/>
    <property type="match status" value="1"/>
</dbReference>
<keyword evidence="3" id="KW-0520">NAD</keyword>
<dbReference type="EMBL" id="BSOS01000090">
    <property type="protein sequence ID" value="GLR68575.1"/>
    <property type="molecule type" value="Genomic_DNA"/>
</dbReference>
<dbReference type="SMART" id="SM00822">
    <property type="entry name" value="PKS_KR"/>
    <property type="match status" value="1"/>
</dbReference>
<evidence type="ECO:0000313" key="7">
    <source>
        <dbReference type="EMBL" id="GLR68575.1"/>
    </source>
</evidence>
<keyword evidence="2" id="KW-0560">Oxidoreductase</keyword>
<reference evidence="8" key="1">
    <citation type="journal article" date="2019" name="Int. J. Syst. Evol. Microbiol.">
        <title>The Global Catalogue of Microorganisms (GCM) 10K type strain sequencing project: providing services to taxonomists for standard genome sequencing and annotation.</title>
        <authorList>
            <consortium name="The Broad Institute Genomics Platform"/>
            <consortium name="The Broad Institute Genome Sequencing Center for Infectious Disease"/>
            <person name="Wu L."/>
            <person name="Ma J."/>
        </authorList>
    </citation>
    <scope>NUCLEOTIDE SEQUENCE [LARGE SCALE GENOMIC DNA]</scope>
    <source>
        <strain evidence="8">NBRC 112502</strain>
    </source>
</reference>
<proteinExistence type="inferred from homology"/>
<evidence type="ECO:0000256" key="1">
    <source>
        <dbReference type="ARBA" id="ARBA00006484"/>
    </source>
</evidence>
<dbReference type="PRINTS" id="PR00080">
    <property type="entry name" value="SDRFAMILY"/>
</dbReference>
<organism evidence="7 8">
    <name type="scientific">Acidocella aquatica</name>
    <dbReference type="NCBI Taxonomy" id="1922313"/>
    <lineage>
        <taxon>Bacteria</taxon>
        <taxon>Pseudomonadati</taxon>
        <taxon>Pseudomonadota</taxon>
        <taxon>Alphaproteobacteria</taxon>
        <taxon>Acetobacterales</taxon>
        <taxon>Acidocellaceae</taxon>
        <taxon>Acidocella</taxon>
    </lineage>
</organism>
<dbReference type="PANTHER" id="PTHR43180">
    <property type="entry name" value="3-OXOACYL-(ACYL-CARRIER-PROTEIN) REDUCTASE (AFU_ORTHOLOGUE AFUA_6G11210)"/>
    <property type="match status" value="1"/>
</dbReference>
<evidence type="ECO:0000313" key="8">
    <source>
        <dbReference type="Proteomes" id="UP001156641"/>
    </source>
</evidence>
<evidence type="ECO:0000259" key="6">
    <source>
        <dbReference type="SMART" id="SM00822"/>
    </source>
</evidence>
<evidence type="ECO:0000256" key="5">
    <source>
        <dbReference type="ARBA" id="ARBA00023221"/>
    </source>
</evidence>
<evidence type="ECO:0000256" key="3">
    <source>
        <dbReference type="ARBA" id="ARBA00023027"/>
    </source>
</evidence>
<name>A0ABQ6A7Z2_9PROT</name>
<dbReference type="Pfam" id="PF13561">
    <property type="entry name" value="adh_short_C2"/>
    <property type="match status" value="1"/>
</dbReference>
<evidence type="ECO:0000256" key="4">
    <source>
        <dbReference type="ARBA" id="ARBA00023098"/>
    </source>
</evidence>
<dbReference type="InterPro" id="IPR036291">
    <property type="entry name" value="NAD(P)-bd_dom_sf"/>
</dbReference>
<dbReference type="InterPro" id="IPR057326">
    <property type="entry name" value="KR_dom"/>
</dbReference>
<dbReference type="PANTHER" id="PTHR43180:SF28">
    <property type="entry name" value="NAD(P)-BINDING ROSSMANN-FOLD SUPERFAMILY PROTEIN"/>
    <property type="match status" value="1"/>
</dbReference>
<dbReference type="InterPro" id="IPR002347">
    <property type="entry name" value="SDR_fam"/>
</dbReference>